<name>A0ABN7W721_GIGMA</name>
<dbReference type="EMBL" id="CAJVQB010033046">
    <property type="protein sequence ID" value="CAG8819187.1"/>
    <property type="molecule type" value="Genomic_DNA"/>
</dbReference>
<sequence length="76" mass="8379">NKRTFVKNPTSASIGGLSVGVPNELEQDPALLAIYAPSGKLLEKELISENYTEFYEGSIARSLIKEINGRVDQRNK</sequence>
<gene>
    <name evidence="1" type="ORF">GMARGA_LOCUS27241</name>
</gene>
<protein>
    <submittedName>
        <fullName evidence="1">5489_t:CDS:1</fullName>
    </submittedName>
</protein>
<evidence type="ECO:0000313" key="1">
    <source>
        <dbReference type="EMBL" id="CAG8819187.1"/>
    </source>
</evidence>
<organism evidence="1 2">
    <name type="scientific">Gigaspora margarita</name>
    <dbReference type="NCBI Taxonomy" id="4874"/>
    <lineage>
        <taxon>Eukaryota</taxon>
        <taxon>Fungi</taxon>
        <taxon>Fungi incertae sedis</taxon>
        <taxon>Mucoromycota</taxon>
        <taxon>Glomeromycotina</taxon>
        <taxon>Glomeromycetes</taxon>
        <taxon>Diversisporales</taxon>
        <taxon>Gigasporaceae</taxon>
        <taxon>Gigaspora</taxon>
    </lineage>
</organism>
<evidence type="ECO:0000313" key="2">
    <source>
        <dbReference type="Proteomes" id="UP000789901"/>
    </source>
</evidence>
<accession>A0ABN7W721</accession>
<comment type="caution">
    <text evidence="1">The sequence shown here is derived from an EMBL/GenBank/DDBJ whole genome shotgun (WGS) entry which is preliminary data.</text>
</comment>
<reference evidence="1 2" key="1">
    <citation type="submission" date="2021-06" db="EMBL/GenBank/DDBJ databases">
        <authorList>
            <person name="Kallberg Y."/>
            <person name="Tangrot J."/>
            <person name="Rosling A."/>
        </authorList>
    </citation>
    <scope>NUCLEOTIDE SEQUENCE [LARGE SCALE GENOMIC DNA]</scope>
    <source>
        <strain evidence="1 2">120-4 pot B 10/14</strain>
    </source>
</reference>
<proteinExistence type="predicted"/>
<keyword evidence="2" id="KW-1185">Reference proteome</keyword>
<dbReference type="Proteomes" id="UP000789901">
    <property type="component" value="Unassembled WGS sequence"/>
</dbReference>
<feature type="non-terminal residue" evidence="1">
    <location>
        <position position="1"/>
    </location>
</feature>